<dbReference type="Proteomes" id="UP000201594">
    <property type="component" value="Segment"/>
</dbReference>
<organism evidence="1 2">
    <name type="scientific">Erwinia phage vB_EamM_EarlPhillipIV</name>
    <dbReference type="NCBI Taxonomy" id="1883372"/>
    <lineage>
        <taxon>Viruses</taxon>
        <taxon>Duplodnaviria</taxon>
        <taxon>Heunggongvirae</taxon>
        <taxon>Uroviricota</taxon>
        <taxon>Caudoviricetes</taxon>
        <taxon>Chimalliviridae</taxon>
        <taxon>Derbicusvirus</taxon>
        <taxon>Derbicusvirus derbicus</taxon>
    </lineage>
</organism>
<sequence>MKQKQPAYYRPIAEALRLTANQAVSQTLKSNFGVKSTFYRVHDCQHTLEHALERRHFDFDTAYGLLYLMGYRPSLLETADGHALLLLPSTTYNRTITLEIATQEAKVYLARTLKLSDETLSIKKQLAAFGDGRQILRDTSLPREKFLLEYKRYEDAA</sequence>
<accession>A0A1B2ICU6</accession>
<reference evidence="1 2" key="1">
    <citation type="submission" date="2016-06" db="EMBL/GenBank/DDBJ databases">
        <authorList>
            <person name="Kjaerup R.B."/>
            <person name="Dalgaard T.S."/>
            <person name="Juul-Madsen H.R."/>
        </authorList>
    </citation>
    <scope>NUCLEOTIDE SEQUENCE [LARGE SCALE GENOMIC DNA]</scope>
</reference>
<protein>
    <submittedName>
        <fullName evidence="1">Uncharacterized protein</fullName>
    </submittedName>
</protein>
<dbReference type="KEGG" id="vg:29061789"/>
<proteinExistence type="predicted"/>
<dbReference type="GeneID" id="29061789"/>
<dbReference type="RefSeq" id="YP_009278498.1">
    <property type="nucleotide sequence ID" value="NC_031007.1"/>
</dbReference>
<gene>
    <name evidence="1" type="ORF">EARLPHILLIPIV_186</name>
</gene>
<dbReference type="EMBL" id="KX397367">
    <property type="protein sequence ID" value="ANZ49035.1"/>
    <property type="molecule type" value="Genomic_DNA"/>
</dbReference>
<dbReference type="OrthoDB" id="18768at10239"/>
<evidence type="ECO:0000313" key="1">
    <source>
        <dbReference type="EMBL" id="ANZ49035.1"/>
    </source>
</evidence>
<evidence type="ECO:0000313" key="2">
    <source>
        <dbReference type="Proteomes" id="UP000201594"/>
    </source>
</evidence>
<name>A0A1B2ICU6_9CAUD</name>